<dbReference type="AlphaFoldDB" id="A0A6I4VMJ5"/>
<keyword evidence="3" id="KW-1185">Reference proteome</keyword>
<gene>
    <name evidence="2" type="ORF">GSM42_02765</name>
</gene>
<dbReference type="PANTHER" id="PTHR37507">
    <property type="entry name" value="SPORULATION PROTEIN YDCC"/>
    <property type="match status" value="1"/>
</dbReference>
<evidence type="ECO:0000259" key="1">
    <source>
        <dbReference type="Pfam" id="PF14285"/>
    </source>
</evidence>
<dbReference type="PANTHER" id="PTHR37507:SF2">
    <property type="entry name" value="SPORULATION PROTEIN YDCC"/>
    <property type="match status" value="1"/>
</dbReference>
<dbReference type="SUPFAM" id="SSF89392">
    <property type="entry name" value="Prokaryotic lipoproteins and lipoprotein localization factors"/>
    <property type="match status" value="1"/>
</dbReference>
<dbReference type="EMBL" id="WUUL01000002">
    <property type="protein sequence ID" value="MXQ52677.1"/>
    <property type="molecule type" value="Genomic_DNA"/>
</dbReference>
<protein>
    <submittedName>
        <fullName evidence="2">DUF4367 domain-containing protein</fullName>
    </submittedName>
</protein>
<sequence>MRVKWVGALCLFLLVTACGPKDSKDVISDLTDRSEHLESYTSHGTMTINNGQEPQTIDIEVWYQKPNMYRVALTNTKKHITQILLKNKNGVYVLTPHLKKSFRFQSDWPLNSGQIYLYQSILQNVITDPKRQFSAEKNDYRFDVATNNDYHRTWVKQQIWLDQDYLPKRVNILDENNQVMVQLKYDRFKLNTSFDKDAFDMERNLRGLPENTKQTMADSQQTLSAVTPGYLPKGSRLVDEETIQGSQGPIVIMRFTGKQPFTLTQRLVKSKEVSTSMKGDPIDLHDAAGVWMKFATQQHLSWTVDGKDFELIGNIPLEEMKKIANSVDDQTEK</sequence>
<organism evidence="2 3">
    <name type="scientific">Shimazuella alba</name>
    <dbReference type="NCBI Taxonomy" id="2690964"/>
    <lineage>
        <taxon>Bacteria</taxon>
        <taxon>Bacillati</taxon>
        <taxon>Bacillota</taxon>
        <taxon>Bacilli</taxon>
        <taxon>Bacillales</taxon>
        <taxon>Thermoactinomycetaceae</taxon>
        <taxon>Shimazuella</taxon>
    </lineage>
</organism>
<dbReference type="InterPro" id="IPR025377">
    <property type="entry name" value="DUF4367"/>
</dbReference>
<reference evidence="2 3" key="1">
    <citation type="submission" date="2019-12" db="EMBL/GenBank/DDBJ databases">
        <title>Whole-genome analyses of novel actinobacteria.</title>
        <authorList>
            <person name="Sahin N."/>
            <person name="Saygin H."/>
        </authorList>
    </citation>
    <scope>NUCLEOTIDE SEQUENCE [LARGE SCALE GENOMIC DNA]</scope>
    <source>
        <strain evidence="2 3">KC615</strain>
    </source>
</reference>
<dbReference type="PROSITE" id="PS51257">
    <property type="entry name" value="PROKAR_LIPOPROTEIN"/>
    <property type="match status" value="1"/>
</dbReference>
<evidence type="ECO:0000313" key="3">
    <source>
        <dbReference type="Proteomes" id="UP000430692"/>
    </source>
</evidence>
<feature type="domain" description="DUF4367" evidence="1">
    <location>
        <begin position="226"/>
        <end position="327"/>
    </location>
</feature>
<name>A0A6I4VMJ5_9BACL</name>
<dbReference type="InterPro" id="IPR052944">
    <property type="entry name" value="Sporulation_related"/>
</dbReference>
<evidence type="ECO:0000313" key="2">
    <source>
        <dbReference type="EMBL" id="MXQ52677.1"/>
    </source>
</evidence>
<accession>A0A6I4VMJ5</accession>
<comment type="caution">
    <text evidence="2">The sequence shown here is derived from an EMBL/GenBank/DDBJ whole genome shotgun (WGS) entry which is preliminary data.</text>
</comment>
<dbReference type="Gene3D" id="2.50.20.10">
    <property type="entry name" value="Lipoprotein localisation LolA/LolB/LppX"/>
    <property type="match status" value="1"/>
</dbReference>
<dbReference type="Pfam" id="PF14285">
    <property type="entry name" value="DUF4367"/>
    <property type="match status" value="1"/>
</dbReference>
<dbReference type="InterPro" id="IPR029046">
    <property type="entry name" value="LolA/LolB/LppX"/>
</dbReference>
<proteinExistence type="predicted"/>
<dbReference type="RefSeq" id="WP_160799781.1">
    <property type="nucleotide sequence ID" value="NZ_WUUL01000002.1"/>
</dbReference>
<dbReference type="Proteomes" id="UP000430692">
    <property type="component" value="Unassembled WGS sequence"/>
</dbReference>